<protein>
    <submittedName>
        <fullName evidence="2">Uncharacterized protein</fullName>
    </submittedName>
</protein>
<sequence>MLNLILNLVKNNLLSIVVVLIFILVLIYLWKKGKKKSIKDTIFYFVCKAEQEFGSKTGEIKYVAVSTWVYVNMPKIFRLIFTKEEIGGYIEEAVEKLKEILVSDEEVDLLPYIK</sequence>
<reference evidence="2 3" key="1">
    <citation type="submission" date="2023-08" db="EMBL/GenBank/DDBJ databases">
        <title>Helicovermis profunda gen. nov., sp. nov., a novel mesophilic, fermentative bacterium within the Bacillota from a deep-sea hydrothermal vent chimney.</title>
        <authorList>
            <person name="Miyazaki U."/>
            <person name="Mizutani D."/>
            <person name="Hashimoto Y."/>
            <person name="Tame A."/>
            <person name="Sawayama S."/>
            <person name="Miyazaki J."/>
            <person name="Takai K."/>
            <person name="Nakagawa S."/>
        </authorList>
    </citation>
    <scope>NUCLEOTIDE SEQUENCE [LARGE SCALE GENOMIC DNA]</scope>
    <source>
        <strain evidence="2 3">S502</strain>
    </source>
</reference>
<keyword evidence="1" id="KW-0812">Transmembrane</keyword>
<dbReference type="RefSeq" id="WP_338537134.1">
    <property type="nucleotide sequence ID" value="NZ_AP028654.1"/>
</dbReference>
<keyword evidence="1" id="KW-1133">Transmembrane helix</keyword>
<proteinExistence type="predicted"/>
<evidence type="ECO:0000313" key="3">
    <source>
        <dbReference type="Proteomes" id="UP001321786"/>
    </source>
</evidence>
<name>A0AAU9E630_9FIRM</name>
<dbReference type="KEGG" id="hprf:HLPR_11590"/>
<feature type="transmembrane region" description="Helical" evidence="1">
    <location>
        <begin position="12"/>
        <end position="30"/>
    </location>
</feature>
<keyword evidence="1" id="KW-0472">Membrane</keyword>
<dbReference type="EMBL" id="AP028654">
    <property type="protein sequence ID" value="BEP28828.1"/>
    <property type="molecule type" value="Genomic_DNA"/>
</dbReference>
<organism evidence="2 3">
    <name type="scientific">Helicovermis profundi</name>
    <dbReference type="NCBI Taxonomy" id="3065157"/>
    <lineage>
        <taxon>Bacteria</taxon>
        <taxon>Bacillati</taxon>
        <taxon>Bacillota</taxon>
        <taxon>Clostridia</taxon>
        <taxon>Helicovermis</taxon>
    </lineage>
</organism>
<dbReference type="AlphaFoldDB" id="A0AAU9E630"/>
<evidence type="ECO:0000313" key="2">
    <source>
        <dbReference type="EMBL" id="BEP28828.1"/>
    </source>
</evidence>
<dbReference type="Proteomes" id="UP001321786">
    <property type="component" value="Chromosome"/>
</dbReference>
<evidence type="ECO:0000256" key="1">
    <source>
        <dbReference type="SAM" id="Phobius"/>
    </source>
</evidence>
<accession>A0AAU9E630</accession>
<gene>
    <name evidence="2" type="ORF">HLPR_11590</name>
</gene>
<keyword evidence="3" id="KW-1185">Reference proteome</keyword>